<feature type="compositionally biased region" description="Polar residues" evidence="1">
    <location>
        <begin position="181"/>
        <end position="196"/>
    </location>
</feature>
<sequence length="473" mass="53104">AGLGVRERDALFDILHEVEVLCAEERTREIEAGGSGDGEGAHWAEIVSILSRSNQYFAPSSKGVEEPVYEREEREERDEEGGYDEEDVYEDTRYLGEGERDEGRERERDMGPSDSFASHGELSMHVNDVMEAETESESEGIDSEREREDRVQEVLGTRNMRDFVLSNTPRAEEEEEEGGSSVASTSEFAFGKTNSNYRKEREERERAERERERETIPKSVVSPPRPTAPKPTSNGATPTGSGSSRISGAVTGAKQYTIRSPVRRAPPPPVSSIHSIPSVPSVPGVSRPPQRVPVHTIGSPIPASRSTSGTGLGRRITRLSSPVKEISRSVSAALLEEREREREAALQREREREAERRRLLIEQRERELERERENERLTEMDMQIQQEIDRAQAREAKRERDQGAEEASGSAHHTLLRIASDHRLDMHAPPLYPDRVPCSPIVNMPPVLQGLEAPRYRPSRLGAHDNHPPMAPH</sequence>
<feature type="compositionally biased region" description="Basic and acidic residues" evidence="1">
    <location>
        <begin position="363"/>
        <end position="379"/>
    </location>
</feature>
<feature type="region of interest" description="Disordered" evidence="1">
    <location>
        <begin position="55"/>
        <end position="318"/>
    </location>
</feature>
<feature type="compositionally biased region" description="Low complexity" evidence="1">
    <location>
        <begin position="271"/>
        <end position="294"/>
    </location>
</feature>
<gene>
    <name evidence="2" type="ORF">KIPB_008774</name>
</gene>
<feature type="region of interest" description="Disordered" evidence="1">
    <location>
        <begin position="334"/>
        <end position="354"/>
    </location>
</feature>
<feature type="region of interest" description="Disordered" evidence="1">
    <location>
        <begin position="363"/>
        <end position="382"/>
    </location>
</feature>
<keyword evidence="3" id="KW-1185">Reference proteome</keyword>
<feature type="compositionally biased region" description="Basic and acidic residues" evidence="1">
    <location>
        <begin position="142"/>
        <end position="152"/>
    </location>
</feature>
<organism evidence="2 3">
    <name type="scientific">Kipferlia bialata</name>
    <dbReference type="NCBI Taxonomy" id="797122"/>
    <lineage>
        <taxon>Eukaryota</taxon>
        <taxon>Metamonada</taxon>
        <taxon>Carpediemonas-like organisms</taxon>
        <taxon>Kipferlia</taxon>
    </lineage>
</organism>
<name>A0A9K3GL25_9EUKA</name>
<feature type="compositionally biased region" description="Acidic residues" evidence="1">
    <location>
        <begin position="130"/>
        <end position="141"/>
    </location>
</feature>
<feature type="compositionally biased region" description="Basic and acidic residues" evidence="1">
    <location>
        <begin position="90"/>
        <end position="111"/>
    </location>
</feature>
<comment type="caution">
    <text evidence="2">The sequence shown here is derived from an EMBL/GenBank/DDBJ whole genome shotgun (WGS) entry which is preliminary data.</text>
</comment>
<feature type="compositionally biased region" description="Basic and acidic residues" evidence="1">
    <location>
        <begin position="390"/>
        <end position="403"/>
    </location>
</feature>
<proteinExistence type="predicted"/>
<evidence type="ECO:0000313" key="3">
    <source>
        <dbReference type="Proteomes" id="UP000265618"/>
    </source>
</evidence>
<dbReference type="AlphaFoldDB" id="A0A9K3GL25"/>
<feature type="compositionally biased region" description="Acidic residues" evidence="1">
    <location>
        <begin position="75"/>
        <end position="89"/>
    </location>
</feature>
<feature type="compositionally biased region" description="Polar residues" evidence="1">
    <location>
        <begin position="230"/>
        <end position="246"/>
    </location>
</feature>
<dbReference type="Proteomes" id="UP000265618">
    <property type="component" value="Unassembled WGS sequence"/>
</dbReference>
<feature type="region of interest" description="Disordered" evidence="1">
    <location>
        <begin position="453"/>
        <end position="473"/>
    </location>
</feature>
<dbReference type="EMBL" id="BDIP01002799">
    <property type="protein sequence ID" value="GIQ86847.1"/>
    <property type="molecule type" value="Genomic_DNA"/>
</dbReference>
<protein>
    <submittedName>
        <fullName evidence="2">Uncharacterized protein</fullName>
    </submittedName>
</protein>
<accession>A0A9K3GL25</accession>
<evidence type="ECO:0000256" key="1">
    <source>
        <dbReference type="SAM" id="MobiDB-lite"/>
    </source>
</evidence>
<feature type="non-terminal residue" evidence="2">
    <location>
        <position position="473"/>
    </location>
</feature>
<feature type="compositionally biased region" description="Basic and acidic residues" evidence="1">
    <location>
        <begin position="63"/>
        <end position="74"/>
    </location>
</feature>
<reference evidence="2 3" key="1">
    <citation type="journal article" date="2018" name="PLoS ONE">
        <title>The draft genome of Kipferlia bialata reveals reductive genome evolution in fornicate parasites.</title>
        <authorList>
            <person name="Tanifuji G."/>
            <person name="Takabayashi S."/>
            <person name="Kume K."/>
            <person name="Takagi M."/>
            <person name="Nakayama T."/>
            <person name="Kamikawa R."/>
            <person name="Inagaki Y."/>
            <person name="Hashimoto T."/>
        </authorList>
    </citation>
    <scope>NUCLEOTIDE SEQUENCE [LARGE SCALE GENOMIC DNA]</scope>
    <source>
        <strain evidence="2">NY0173</strain>
    </source>
</reference>
<feature type="region of interest" description="Disordered" evidence="1">
    <location>
        <begin position="390"/>
        <end position="411"/>
    </location>
</feature>
<feature type="compositionally biased region" description="Basic and acidic residues" evidence="1">
    <location>
        <begin position="335"/>
        <end position="354"/>
    </location>
</feature>
<feature type="compositionally biased region" description="Basic and acidic residues" evidence="1">
    <location>
        <begin position="197"/>
        <end position="216"/>
    </location>
</feature>
<evidence type="ECO:0000313" key="2">
    <source>
        <dbReference type="EMBL" id="GIQ86847.1"/>
    </source>
</evidence>